<dbReference type="PROSITE" id="PS52029">
    <property type="entry name" value="LD_TPASE"/>
    <property type="match status" value="1"/>
</dbReference>
<accession>A0A8B2NTJ5</accession>
<dbReference type="InterPro" id="IPR038063">
    <property type="entry name" value="Transpep_catalytic_dom"/>
</dbReference>
<dbReference type="GO" id="GO:0005576">
    <property type="term" value="C:extracellular region"/>
    <property type="evidence" value="ECO:0007669"/>
    <property type="project" value="TreeGrafter"/>
</dbReference>
<keyword evidence="8 9" id="KW-0961">Cell wall biogenesis/degradation</keyword>
<dbReference type="GO" id="GO:0016757">
    <property type="term" value="F:glycosyltransferase activity"/>
    <property type="evidence" value="ECO:0007669"/>
    <property type="project" value="UniProtKB-KW"/>
</dbReference>
<dbReference type="InterPro" id="IPR005490">
    <property type="entry name" value="LD_TPept_cat_dom"/>
</dbReference>
<dbReference type="GO" id="GO:0071555">
    <property type="term" value="P:cell wall organization"/>
    <property type="evidence" value="ECO:0007669"/>
    <property type="project" value="UniProtKB-UniRule"/>
</dbReference>
<dbReference type="RefSeq" id="WP_111349940.1">
    <property type="nucleotide sequence ID" value="NZ_JAIWKD010000006.1"/>
</dbReference>
<dbReference type="InterPro" id="IPR050979">
    <property type="entry name" value="LD-transpeptidase"/>
</dbReference>
<dbReference type="Proteomes" id="UP000249590">
    <property type="component" value="Unassembled WGS sequence"/>
</dbReference>
<evidence type="ECO:0000256" key="9">
    <source>
        <dbReference type="PROSITE-ProRule" id="PRU01373"/>
    </source>
</evidence>
<evidence type="ECO:0000256" key="2">
    <source>
        <dbReference type="ARBA" id="ARBA00005992"/>
    </source>
</evidence>
<evidence type="ECO:0000259" key="10">
    <source>
        <dbReference type="PROSITE" id="PS52029"/>
    </source>
</evidence>
<evidence type="ECO:0000256" key="5">
    <source>
        <dbReference type="ARBA" id="ARBA00022801"/>
    </source>
</evidence>
<dbReference type="FunFam" id="2.40.440.10:FF:000002">
    <property type="entry name" value="L,D-transpeptidase ErfK/SrfK"/>
    <property type="match status" value="1"/>
</dbReference>
<dbReference type="Pfam" id="PF03734">
    <property type="entry name" value="YkuD"/>
    <property type="match status" value="1"/>
</dbReference>
<dbReference type="EMBL" id="QHHQ01000005">
    <property type="protein sequence ID" value="RAH99589.1"/>
    <property type="molecule type" value="Genomic_DNA"/>
</dbReference>
<protein>
    <submittedName>
        <fullName evidence="11">L,D-transpeptidase</fullName>
    </submittedName>
</protein>
<dbReference type="PROSITE" id="PS51257">
    <property type="entry name" value="PROKAR_LIPOPROTEIN"/>
    <property type="match status" value="1"/>
</dbReference>
<evidence type="ECO:0000256" key="6">
    <source>
        <dbReference type="ARBA" id="ARBA00022960"/>
    </source>
</evidence>
<feature type="active site" description="Proton donor/acceptor" evidence="9">
    <location>
        <position position="172"/>
    </location>
</feature>
<dbReference type="PANTHER" id="PTHR30582:SF24">
    <property type="entry name" value="L,D-TRANSPEPTIDASE ERFK_SRFK-RELATED"/>
    <property type="match status" value="1"/>
</dbReference>
<evidence type="ECO:0000256" key="8">
    <source>
        <dbReference type="ARBA" id="ARBA00023316"/>
    </source>
</evidence>
<dbReference type="Gene3D" id="2.40.440.10">
    <property type="entry name" value="L,D-transpeptidase catalytic domain-like"/>
    <property type="match status" value="1"/>
</dbReference>
<feature type="domain" description="L,D-TPase catalytic" evidence="10">
    <location>
        <begin position="76"/>
        <end position="212"/>
    </location>
</feature>
<evidence type="ECO:0000256" key="7">
    <source>
        <dbReference type="ARBA" id="ARBA00022984"/>
    </source>
</evidence>
<evidence type="ECO:0000313" key="11">
    <source>
        <dbReference type="EMBL" id="RAH99589.1"/>
    </source>
</evidence>
<name>A0A8B2NTJ5_9HYPH</name>
<evidence type="ECO:0000256" key="4">
    <source>
        <dbReference type="ARBA" id="ARBA00022679"/>
    </source>
</evidence>
<dbReference type="GO" id="GO:0018104">
    <property type="term" value="P:peptidoglycan-protein cross-linking"/>
    <property type="evidence" value="ECO:0007669"/>
    <property type="project" value="TreeGrafter"/>
</dbReference>
<dbReference type="PANTHER" id="PTHR30582">
    <property type="entry name" value="L,D-TRANSPEPTIDASE"/>
    <property type="match status" value="1"/>
</dbReference>
<keyword evidence="6 9" id="KW-0133">Cell shape</keyword>
<evidence type="ECO:0000313" key="12">
    <source>
        <dbReference type="Proteomes" id="UP000249590"/>
    </source>
</evidence>
<dbReference type="UniPathway" id="UPA00219"/>
<keyword evidence="4" id="KW-0808">Transferase</keyword>
<dbReference type="GO" id="GO:0071972">
    <property type="term" value="F:peptidoglycan L,D-transpeptidase activity"/>
    <property type="evidence" value="ECO:0007669"/>
    <property type="project" value="TreeGrafter"/>
</dbReference>
<proteinExistence type="inferred from homology"/>
<keyword evidence="3" id="KW-0328">Glycosyltransferase</keyword>
<evidence type="ECO:0000256" key="3">
    <source>
        <dbReference type="ARBA" id="ARBA00022676"/>
    </source>
</evidence>
<comment type="pathway">
    <text evidence="1 9">Cell wall biogenesis; peptidoglycan biosynthesis.</text>
</comment>
<dbReference type="SUPFAM" id="SSF141523">
    <property type="entry name" value="L,D-transpeptidase catalytic domain-like"/>
    <property type="match status" value="1"/>
</dbReference>
<dbReference type="AlphaFoldDB" id="A0A8B2NTJ5"/>
<keyword evidence="7 9" id="KW-0573">Peptidoglycan synthesis</keyword>
<evidence type="ECO:0000256" key="1">
    <source>
        <dbReference type="ARBA" id="ARBA00004752"/>
    </source>
</evidence>
<comment type="similarity">
    <text evidence="2">Belongs to the YkuD family.</text>
</comment>
<keyword evidence="12" id="KW-1185">Reference proteome</keyword>
<organism evidence="11 12">
    <name type="scientific">Acuticoccus sediminis</name>
    <dbReference type="NCBI Taxonomy" id="2184697"/>
    <lineage>
        <taxon>Bacteria</taxon>
        <taxon>Pseudomonadati</taxon>
        <taxon>Pseudomonadota</taxon>
        <taxon>Alphaproteobacteria</taxon>
        <taxon>Hyphomicrobiales</taxon>
        <taxon>Amorphaceae</taxon>
        <taxon>Acuticoccus</taxon>
    </lineage>
</organism>
<dbReference type="GO" id="GO:0008360">
    <property type="term" value="P:regulation of cell shape"/>
    <property type="evidence" value="ECO:0007669"/>
    <property type="project" value="UniProtKB-UniRule"/>
</dbReference>
<dbReference type="CDD" id="cd16913">
    <property type="entry name" value="YkuD_like"/>
    <property type="match status" value="1"/>
</dbReference>
<keyword evidence="5" id="KW-0378">Hydrolase</keyword>
<gene>
    <name evidence="11" type="ORF">DLJ53_23145</name>
</gene>
<dbReference type="OrthoDB" id="9795305at2"/>
<sequence>MNRRTFLVLGTTSAAAALSGCVSGESFQSAALGYRPVPQLGSPDREEFRLPPVEYSTIPVEFRRQFVSHSGKYSPGTIVVDTAGRHLFLIVDSTTAIRYGIGVGREGFSWGGRAKIGRKAKWPTWTPPSRMIQRQPELRRWAGGMPGGPANPLGARAMYLYSGGRDTLYRLHGTNDPSSIGKAMSSGCIRMLNRDAIDLYERVSVGTPVVVVQGGALV</sequence>
<reference evidence="11 12" key="1">
    <citation type="submission" date="2018-05" db="EMBL/GenBank/DDBJ databases">
        <title>Acuticoccus sediminis sp. nov., isolated from deep-sea sediment of Indian Ocean.</title>
        <authorList>
            <person name="Liu X."/>
            <person name="Lai Q."/>
            <person name="Du Y."/>
            <person name="Sun F."/>
            <person name="Zhang X."/>
            <person name="Wang S."/>
            <person name="Shao Z."/>
        </authorList>
    </citation>
    <scope>NUCLEOTIDE SEQUENCE [LARGE SCALE GENOMIC DNA]</scope>
    <source>
        <strain evidence="11 12">PTG4-2</strain>
    </source>
</reference>
<comment type="caution">
    <text evidence="11">The sequence shown here is derived from an EMBL/GenBank/DDBJ whole genome shotgun (WGS) entry which is preliminary data.</text>
</comment>
<feature type="active site" description="Nucleophile" evidence="9">
    <location>
        <position position="188"/>
    </location>
</feature>